<organism evidence="10 11">
    <name type="scientific">Alkalicoccus halolimnae</name>
    <dbReference type="NCBI Taxonomy" id="1667239"/>
    <lineage>
        <taxon>Bacteria</taxon>
        <taxon>Bacillati</taxon>
        <taxon>Bacillota</taxon>
        <taxon>Bacilli</taxon>
        <taxon>Bacillales</taxon>
        <taxon>Bacillaceae</taxon>
        <taxon>Alkalicoccus</taxon>
    </lineage>
</organism>
<keyword evidence="2 8" id="KW-0813">Transport</keyword>
<dbReference type="InterPro" id="IPR027417">
    <property type="entry name" value="P-loop_NTPase"/>
</dbReference>
<evidence type="ECO:0000259" key="9">
    <source>
        <dbReference type="PROSITE" id="PS50893"/>
    </source>
</evidence>
<dbReference type="InterPro" id="IPR030946">
    <property type="entry name" value="EcfA2"/>
</dbReference>
<dbReference type="PANTHER" id="PTHR43553:SF27">
    <property type="entry name" value="ENERGY-COUPLING FACTOR TRANSPORTER ATP-BINDING PROTEIN ECFA2"/>
    <property type="match status" value="1"/>
</dbReference>
<dbReference type="CDD" id="cd03225">
    <property type="entry name" value="ABC_cobalt_CbiO_domain1"/>
    <property type="match status" value="1"/>
</dbReference>
<proteinExistence type="inferred from homology"/>
<dbReference type="InterPro" id="IPR050095">
    <property type="entry name" value="ECF_ABC_transporter_ATP-bd"/>
</dbReference>
<keyword evidence="4 8" id="KW-0547">Nucleotide-binding</keyword>
<name>A0A5C7FEB9_9BACI</name>
<keyword evidence="6" id="KW-1278">Translocase</keyword>
<feature type="domain" description="ABC transporter" evidence="9">
    <location>
        <begin position="3"/>
        <end position="247"/>
    </location>
</feature>
<sequence length="291" mass="32670">MRIEAERVSYTYMSGTPFETKALEDVSVTFASGLYHAVVGHTGSGKSTLLQLFNGVAKPTSGKLTIGSWSITPQTKQRDLYELRRHAGIVFQFPEQQLFDETVLKDVMYGPLNLGVDNKEAEDLARRTLLRVGIEEDLHSRSPFELSGGQMRRAAIAGVLAMEPELLLLDEPTAGLDPQGQREIMELFYSWFSEKEERTIILISHDMNQVARYSENTVVMENGRKQLEKESSVLFTDEALLEKYQLAMPETVRLLKRFQEKSGCPTALDAFTKEEALKRLLACTKKGGADV</sequence>
<evidence type="ECO:0000256" key="5">
    <source>
        <dbReference type="ARBA" id="ARBA00022840"/>
    </source>
</evidence>
<comment type="function">
    <text evidence="8">ATP-binding (A) component of a common energy-coupling factor (ECF) ABC-transporter complex.</text>
</comment>
<dbReference type="GO" id="GO:0043190">
    <property type="term" value="C:ATP-binding cassette (ABC) transporter complex"/>
    <property type="evidence" value="ECO:0007669"/>
    <property type="project" value="TreeGrafter"/>
</dbReference>
<evidence type="ECO:0000256" key="2">
    <source>
        <dbReference type="ARBA" id="ARBA00022448"/>
    </source>
</evidence>
<evidence type="ECO:0000256" key="7">
    <source>
        <dbReference type="ARBA" id="ARBA00023136"/>
    </source>
</evidence>
<comment type="subcellular location">
    <subcellularLocation>
        <location evidence="1 8">Cell membrane</location>
        <topology evidence="1 8">Peripheral membrane protein</topology>
    </subcellularLocation>
</comment>
<dbReference type="Gene3D" id="3.40.50.300">
    <property type="entry name" value="P-loop containing nucleotide triphosphate hydrolases"/>
    <property type="match status" value="1"/>
</dbReference>
<dbReference type="PANTHER" id="PTHR43553">
    <property type="entry name" value="HEAVY METAL TRANSPORTER"/>
    <property type="match status" value="1"/>
</dbReference>
<dbReference type="InterPro" id="IPR015856">
    <property type="entry name" value="ABC_transpr_CbiO/EcfA_su"/>
</dbReference>
<dbReference type="RefSeq" id="WP_147804570.1">
    <property type="nucleotide sequence ID" value="NZ_CP144914.1"/>
</dbReference>
<keyword evidence="3 8" id="KW-1003">Cell membrane</keyword>
<dbReference type="EMBL" id="CP144914">
    <property type="protein sequence ID" value="WWD80145.1"/>
    <property type="molecule type" value="Genomic_DNA"/>
</dbReference>
<dbReference type="GO" id="GO:0015087">
    <property type="term" value="F:cobalt ion transmembrane transporter activity"/>
    <property type="evidence" value="ECO:0007669"/>
    <property type="project" value="UniProtKB-ARBA"/>
</dbReference>
<gene>
    <name evidence="10" type="ORF">FTX54_000825</name>
</gene>
<dbReference type="AlphaFoldDB" id="A0A5C7FEB9"/>
<evidence type="ECO:0000256" key="1">
    <source>
        <dbReference type="ARBA" id="ARBA00004202"/>
    </source>
</evidence>
<dbReference type="SUPFAM" id="SSF52540">
    <property type="entry name" value="P-loop containing nucleoside triphosphate hydrolases"/>
    <property type="match status" value="1"/>
</dbReference>
<comment type="subunit">
    <text evidence="8">Forms a stable energy-coupling factor (ECF) transporter complex composed of 2 membrane-embedded substrate-binding proteins (S component), 2 ATP-binding proteins (A component) and 2 transmembrane proteins (T component).</text>
</comment>
<dbReference type="SMART" id="SM00382">
    <property type="entry name" value="AAA"/>
    <property type="match status" value="1"/>
</dbReference>
<evidence type="ECO:0000256" key="4">
    <source>
        <dbReference type="ARBA" id="ARBA00022741"/>
    </source>
</evidence>
<evidence type="ECO:0000313" key="10">
    <source>
        <dbReference type="EMBL" id="WWD80145.1"/>
    </source>
</evidence>
<evidence type="ECO:0000256" key="3">
    <source>
        <dbReference type="ARBA" id="ARBA00022475"/>
    </source>
</evidence>
<dbReference type="NCBIfam" id="TIGR04521">
    <property type="entry name" value="ECF_ATPase_2"/>
    <property type="match status" value="1"/>
</dbReference>
<dbReference type="GO" id="GO:0005524">
    <property type="term" value="F:ATP binding"/>
    <property type="evidence" value="ECO:0007669"/>
    <property type="project" value="UniProtKB-UniRule"/>
</dbReference>
<dbReference type="PROSITE" id="PS50893">
    <property type="entry name" value="ABC_TRANSPORTER_2"/>
    <property type="match status" value="1"/>
</dbReference>
<dbReference type="GO" id="GO:0042626">
    <property type="term" value="F:ATPase-coupled transmembrane transporter activity"/>
    <property type="evidence" value="ECO:0007669"/>
    <property type="project" value="TreeGrafter"/>
</dbReference>
<keyword evidence="5 8" id="KW-0067">ATP-binding</keyword>
<reference evidence="10 11" key="1">
    <citation type="submission" date="2024-01" db="EMBL/GenBank/DDBJ databases">
        <title>Complete Genome Sequence of Alkalicoccus halolimnae BZ-SZ-XJ29T, a Moderately Halophilic Bacterium Isolated from a Salt Lake.</title>
        <authorList>
            <person name="Zhao B."/>
        </authorList>
    </citation>
    <scope>NUCLEOTIDE SEQUENCE [LARGE SCALE GENOMIC DNA]</scope>
    <source>
        <strain evidence="10 11">BZ-SZ-XJ29</strain>
    </source>
</reference>
<comment type="similarity">
    <text evidence="8">Belongs to the ABC transporter superfamily. Energy-coupling factor EcfA family.</text>
</comment>
<dbReference type="GO" id="GO:0016887">
    <property type="term" value="F:ATP hydrolysis activity"/>
    <property type="evidence" value="ECO:0007669"/>
    <property type="project" value="InterPro"/>
</dbReference>
<protein>
    <recommendedName>
        <fullName evidence="8">Energy-coupling factor transporter ATP-binding protein EcfA2</fullName>
        <ecNumber evidence="8">7.-.-.-</ecNumber>
    </recommendedName>
</protein>
<evidence type="ECO:0000256" key="8">
    <source>
        <dbReference type="RuleBase" id="RU365104"/>
    </source>
</evidence>
<dbReference type="OrthoDB" id="9784332at2"/>
<dbReference type="PROSITE" id="PS00211">
    <property type="entry name" value="ABC_TRANSPORTER_1"/>
    <property type="match status" value="1"/>
</dbReference>
<dbReference type="InterPro" id="IPR017871">
    <property type="entry name" value="ABC_transporter-like_CS"/>
</dbReference>
<dbReference type="InterPro" id="IPR003593">
    <property type="entry name" value="AAA+_ATPase"/>
</dbReference>
<keyword evidence="7 8" id="KW-0472">Membrane</keyword>
<dbReference type="Proteomes" id="UP000321816">
    <property type="component" value="Chromosome"/>
</dbReference>
<evidence type="ECO:0000313" key="11">
    <source>
        <dbReference type="Proteomes" id="UP000321816"/>
    </source>
</evidence>
<dbReference type="InterPro" id="IPR003439">
    <property type="entry name" value="ABC_transporter-like_ATP-bd"/>
</dbReference>
<dbReference type="Pfam" id="PF00005">
    <property type="entry name" value="ABC_tran"/>
    <property type="match status" value="1"/>
</dbReference>
<dbReference type="EC" id="7.-.-.-" evidence="8"/>
<accession>A0A5C7FEB9</accession>
<dbReference type="KEGG" id="ahal:FTX54_000825"/>
<keyword evidence="11" id="KW-1185">Reference proteome</keyword>
<evidence type="ECO:0000256" key="6">
    <source>
        <dbReference type="ARBA" id="ARBA00022967"/>
    </source>
</evidence>
<dbReference type="FunFam" id="3.40.50.300:FF:000224">
    <property type="entry name" value="Energy-coupling factor transporter ATP-binding protein EcfA"/>
    <property type="match status" value="1"/>
</dbReference>